<gene>
    <name evidence="4" type="ORF">CYCCA115_LOCUS223</name>
</gene>
<dbReference type="GO" id="GO:0016491">
    <property type="term" value="F:oxidoreductase activity"/>
    <property type="evidence" value="ECO:0007669"/>
    <property type="project" value="UniProtKB-KW"/>
</dbReference>
<dbReference type="PANTHER" id="PTHR43625">
    <property type="entry name" value="AFLATOXIN B1 ALDEHYDE REDUCTASE"/>
    <property type="match status" value="1"/>
</dbReference>
<organism evidence="4 5">
    <name type="scientific">Cylindrotheca closterium</name>
    <dbReference type="NCBI Taxonomy" id="2856"/>
    <lineage>
        <taxon>Eukaryota</taxon>
        <taxon>Sar</taxon>
        <taxon>Stramenopiles</taxon>
        <taxon>Ochrophyta</taxon>
        <taxon>Bacillariophyta</taxon>
        <taxon>Bacillariophyceae</taxon>
        <taxon>Bacillariophycidae</taxon>
        <taxon>Bacillariales</taxon>
        <taxon>Bacillariaceae</taxon>
        <taxon>Cylindrotheca</taxon>
    </lineage>
</organism>
<keyword evidence="5" id="KW-1185">Reference proteome</keyword>
<evidence type="ECO:0000259" key="3">
    <source>
        <dbReference type="Pfam" id="PF00248"/>
    </source>
</evidence>
<evidence type="ECO:0000313" key="4">
    <source>
        <dbReference type="EMBL" id="CAJ1897397.1"/>
    </source>
</evidence>
<feature type="region of interest" description="Disordered" evidence="2">
    <location>
        <begin position="129"/>
        <end position="156"/>
    </location>
</feature>
<evidence type="ECO:0000256" key="2">
    <source>
        <dbReference type="SAM" id="MobiDB-lite"/>
    </source>
</evidence>
<dbReference type="GO" id="GO:0005737">
    <property type="term" value="C:cytoplasm"/>
    <property type="evidence" value="ECO:0007669"/>
    <property type="project" value="TreeGrafter"/>
</dbReference>
<evidence type="ECO:0000256" key="1">
    <source>
        <dbReference type="ARBA" id="ARBA00023002"/>
    </source>
</evidence>
<reference evidence="4" key="1">
    <citation type="submission" date="2023-08" db="EMBL/GenBank/DDBJ databases">
        <authorList>
            <person name="Audoor S."/>
            <person name="Bilcke G."/>
        </authorList>
    </citation>
    <scope>NUCLEOTIDE SEQUENCE</scope>
</reference>
<dbReference type="Gene3D" id="3.20.20.100">
    <property type="entry name" value="NADP-dependent oxidoreductase domain"/>
    <property type="match status" value="1"/>
</dbReference>
<dbReference type="AlphaFoldDB" id="A0AAD2FEZ8"/>
<accession>A0AAD2FEZ8</accession>
<sequence>MPINQNLGRRFEDCDVIHARSRESEAVPIEAALQAVSKSVCVAHIIKTKRNQSNTLVNSPILQSSAMNDIIAVTTVLLSLTAANAFTPSLSHVPSTRSSLANQFQPMQMSSTDDDELSRLIGKRNQIKRKKREELVPSEDELLESLGTDPSTLDPEKMPEFKVKRVARVPKKSEDDEAKKDAPAEAEFNDYYADYEDENDFHIPNRMGVTSRCWGEEKEGFVSSGKLKKQQVREGKFVPGDIQVAYNKLLTEGIFLFETSPDYGKAMASKKLSGEDIMARCIQEYKETESSPLVIGTYNNQLWQRGSKGLTDALSKSCEKLEVSAVDVYQIKNVGWLPSGGLVKGVTESVVDMGTTNYVGVKNMAPVRMRRIIHKLDAEGISLTTNSFEFSLVNRKKEKWINACKLRGVTPLIENPLGSGLASGQYTASNPSGGVAGAAKYSFETLDKLQPLHSILETVAERVKTRVKKEMRDMKDKRGRYGPPPKINTDITTTQIALNYIVAKGAVPLVEVNGPSQADEVLGCLGWSLNDDEVDMLEAAADICK</sequence>
<name>A0AAD2FEZ8_9STRA</name>
<dbReference type="EMBL" id="CAKOGP040000001">
    <property type="protein sequence ID" value="CAJ1897397.1"/>
    <property type="molecule type" value="Genomic_DNA"/>
</dbReference>
<dbReference type="Proteomes" id="UP001295423">
    <property type="component" value="Unassembled WGS sequence"/>
</dbReference>
<comment type="caution">
    <text evidence="4">The sequence shown here is derived from an EMBL/GenBank/DDBJ whole genome shotgun (WGS) entry which is preliminary data.</text>
</comment>
<feature type="domain" description="NADP-dependent oxidoreductase" evidence="3">
    <location>
        <begin position="237"/>
        <end position="540"/>
    </location>
</feature>
<keyword evidence="1" id="KW-0560">Oxidoreductase</keyword>
<dbReference type="InterPro" id="IPR050791">
    <property type="entry name" value="Aldo-Keto_reductase"/>
</dbReference>
<protein>
    <recommendedName>
        <fullName evidence="3">NADP-dependent oxidoreductase domain-containing protein</fullName>
    </recommendedName>
</protein>
<dbReference type="Pfam" id="PF00248">
    <property type="entry name" value="Aldo_ket_red"/>
    <property type="match status" value="1"/>
</dbReference>
<dbReference type="InterPro" id="IPR036812">
    <property type="entry name" value="NAD(P)_OxRdtase_dom_sf"/>
</dbReference>
<evidence type="ECO:0000313" key="5">
    <source>
        <dbReference type="Proteomes" id="UP001295423"/>
    </source>
</evidence>
<dbReference type="InterPro" id="IPR023210">
    <property type="entry name" value="NADP_OxRdtase_dom"/>
</dbReference>
<dbReference type="SUPFAM" id="SSF51430">
    <property type="entry name" value="NAD(P)-linked oxidoreductase"/>
    <property type="match status" value="1"/>
</dbReference>
<dbReference type="PANTHER" id="PTHR43625:SF5">
    <property type="entry name" value="PYRIDOXAL REDUCTASE, CHLOROPLASTIC"/>
    <property type="match status" value="1"/>
</dbReference>
<proteinExistence type="predicted"/>